<evidence type="ECO:0000256" key="1">
    <source>
        <dbReference type="SAM" id="MobiDB-lite"/>
    </source>
</evidence>
<dbReference type="PANTHER" id="PTHR43818:SF5">
    <property type="entry name" value="OXIDOREDUCTASE FAMILY PROTEIN"/>
    <property type="match status" value="1"/>
</dbReference>
<organism evidence="4 5">
    <name type="scientific">Aeoliella straminimaris</name>
    <dbReference type="NCBI Taxonomy" id="2954799"/>
    <lineage>
        <taxon>Bacteria</taxon>
        <taxon>Pseudomonadati</taxon>
        <taxon>Planctomycetota</taxon>
        <taxon>Planctomycetia</taxon>
        <taxon>Pirellulales</taxon>
        <taxon>Lacipirellulaceae</taxon>
        <taxon>Aeoliella</taxon>
    </lineage>
</organism>
<feature type="domain" description="Gfo/Idh/MocA-like oxidoreductase N-terminal" evidence="2">
    <location>
        <begin position="41"/>
        <end position="161"/>
    </location>
</feature>
<feature type="domain" description="Gfo/Idh/MocA-like oxidoreductase bacterial type C-terminal" evidence="3">
    <location>
        <begin position="196"/>
        <end position="285"/>
    </location>
</feature>
<comment type="caution">
    <text evidence="4">The sequence shown here is derived from an EMBL/GenBank/DDBJ whole genome shotgun (WGS) entry which is preliminary data.</text>
</comment>
<dbReference type="RefSeq" id="WP_252852554.1">
    <property type="nucleotide sequence ID" value="NZ_JAMXLR010000036.1"/>
</dbReference>
<dbReference type="InterPro" id="IPR036291">
    <property type="entry name" value="NAD(P)-bd_dom_sf"/>
</dbReference>
<dbReference type="Gene3D" id="3.30.360.10">
    <property type="entry name" value="Dihydrodipicolinate Reductase, domain 2"/>
    <property type="match status" value="1"/>
</dbReference>
<dbReference type="InterPro" id="IPR043906">
    <property type="entry name" value="Gfo/Idh/MocA_OxRdtase_bact_C"/>
</dbReference>
<dbReference type="SUPFAM" id="SSF51735">
    <property type="entry name" value="NAD(P)-binding Rossmann-fold domains"/>
    <property type="match status" value="1"/>
</dbReference>
<dbReference type="PROSITE" id="PS51318">
    <property type="entry name" value="TAT"/>
    <property type="match status" value="1"/>
</dbReference>
<evidence type="ECO:0000259" key="3">
    <source>
        <dbReference type="Pfam" id="PF19051"/>
    </source>
</evidence>
<dbReference type="EMBL" id="JAMXLR010000036">
    <property type="protein sequence ID" value="MCO6044452.1"/>
    <property type="molecule type" value="Genomic_DNA"/>
</dbReference>
<dbReference type="Proteomes" id="UP001155241">
    <property type="component" value="Unassembled WGS sequence"/>
</dbReference>
<dbReference type="InterPro" id="IPR050463">
    <property type="entry name" value="Gfo/Idh/MocA_oxidrdct_glycsds"/>
</dbReference>
<dbReference type="InterPro" id="IPR000683">
    <property type="entry name" value="Gfo/Idh/MocA-like_OxRdtase_N"/>
</dbReference>
<keyword evidence="5" id="KW-1185">Reference proteome</keyword>
<evidence type="ECO:0000313" key="5">
    <source>
        <dbReference type="Proteomes" id="UP001155241"/>
    </source>
</evidence>
<dbReference type="PANTHER" id="PTHR43818">
    <property type="entry name" value="BCDNA.GH03377"/>
    <property type="match status" value="1"/>
</dbReference>
<dbReference type="Gene3D" id="3.40.50.720">
    <property type="entry name" value="NAD(P)-binding Rossmann-like Domain"/>
    <property type="match status" value="1"/>
</dbReference>
<dbReference type="AlphaFoldDB" id="A0A9X2FAC3"/>
<dbReference type="InterPro" id="IPR006311">
    <property type="entry name" value="TAT_signal"/>
</dbReference>
<dbReference type="GO" id="GO:0000166">
    <property type="term" value="F:nucleotide binding"/>
    <property type="evidence" value="ECO:0007669"/>
    <property type="project" value="InterPro"/>
</dbReference>
<dbReference type="Pfam" id="PF01408">
    <property type="entry name" value="GFO_IDH_MocA"/>
    <property type="match status" value="1"/>
</dbReference>
<evidence type="ECO:0000313" key="4">
    <source>
        <dbReference type="EMBL" id="MCO6044452.1"/>
    </source>
</evidence>
<sequence>MSKNLSRRDALKIGATAIALPTIVPASVLGRDATAPPSETVRVGVIGCGGRARMISQGADVRGFDVVAVADCLKKRADNFAAELSAKKPCAAYEDFRKMIEKEKLDAVMVETTTHARAWITVLAMQMGMDVYIEKPMCLTISEGRAMVNAARAYDRVTQVGTQQRSMPINNWASDLVKNGAIGKVKAVLAPNFIGPYHWTGPTLDGSKQSVEPWWDIWTNQAELRPYDGQLHRGWAKWWAYDSGGMCFGVTGWGAHSYDQINRALGTDETGPVEIVLEEEVAERDSGRFAPRETVGGVVLGDTGDIDTGTDYHEMARLAGPRAKVRMKMANGTELRLHLDGDRGPGLGAIFVGENGKIEINRNKLASNPKELVHSPDNPGPNRRPETAYHIEDWINAIKSRSRCTADIEYGQRSATLCELVNIARAVNRVGEPLKWDPDAERFTNCDEGNTMLSRPRRQGYELPEVAEKA</sequence>
<gene>
    <name evidence="4" type="ORF">NG895_11105</name>
</gene>
<evidence type="ECO:0000259" key="2">
    <source>
        <dbReference type="Pfam" id="PF01408"/>
    </source>
</evidence>
<feature type="region of interest" description="Disordered" evidence="1">
    <location>
        <begin position="447"/>
        <end position="470"/>
    </location>
</feature>
<name>A0A9X2FAC3_9BACT</name>
<reference evidence="4" key="1">
    <citation type="submission" date="2022-06" db="EMBL/GenBank/DDBJ databases">
        <title>Aeoliella straminimaris, a novel planctomycete from sediments.</title>
        <authorList>
            <person name="Vitorino I.R."/>
            <person name="Lage O.M."/>
        </authorList>
    </citation>
    <scope>NUCLEOTIDE SEQUENCE</scope>
    <source>
        <strain evidence="4">ICT_H6.2</strain>
    </source>
</reference>
<dbReference type="Pfam" id="PF19051">
    <property type="entry name" value="GFO_IDH_MocA_C2"/>
    <property type="match status" value="2"/>
</dbReference>
<protein>
    <submittedName>
        <fullName evidence="4">Gfo/Idh/MocA family oxidoreductase</fullName>
    </submittedName>
</protein>
<proteinExistence type="predicted"/>
<accession>A0A9X2FAC3</accession>
<feature type="domain" description="Gfo/Idh/MocA-like oxidoreductase bacterial type C-terminal" evidence="3">
    <location>
        <begin position="321"/>
        <end position="462"/>
    </location>
</feature>